<dbReference type="Gene3D" id="1.20.810.10">
    <property type="entry name" value="Cytochrome Bc1 Complex, Chain C"/>
    <property type="match status" value="1"/>
</dbReference>
<proteinExistence type="predicted"/>
<dbReference type="SUPFAM" id="SSF81342">
    <property type="entry name" value="Transmembrane di-heme cytochromes"/>
    <property type="match status" value="1"/>
</dbReference>
<reference evidence="9 10" key="1">
    <citation type="submission" date="2024-10" db="EMBL/GenBank/DDBJ databases">
        <authorList>
            <person name="Cho J.-C."/>
        </authorList>
    </citation>
    <scope>NUCLEOTIDE SEQUENCE [LARGE SCALE GENOMIC DNA]</scope>
    <source>
        <strain evidence="9 10">KCTC29696</strain>
    </source>
</reference>
<feature type="region of interest" description="Disordered" evidence="6">
    <location>
        <begin position="451"/>
        <end position="505"/>
    </location>
</feature>
<protein>
    <recommendedName>
        <fullName evidence="3">Cytochrome bc1 complex cytochrome b subunit</fullName>
        <ecNumber evidence="2">7.1.1.8</ecNumber>
    </recommendedName>
    <alternativeName>
        <fullName evidence="5">Cytochrome bc1 reductase complex subunit QcrB</fullName>
    </alternativeName>
</protein>
<comment type="cofactor">
    <cofactor evidence="1">
        <name>heme</name>
        <dbReference type="ChEBI" id="CHEBI:30413"/>
    </cofactor>
</comment>
<gene>
    <name evidence="9" type="ORF">ACG5V6_14380</name>
</gene>
<dbReference type="PROSITE" id="PS51002">
    <property type="entry name" value="CYTB_NTER"/>
    <property type="match status" value="1"/>
</dbReference>
<dbReference type="RefSeq" id="WP_279949784.1">
    <property type="nucleotide sequence ID" value="NZ_BAABEN010000008.1"/>
</dbReference>
<keyword evidence="7" id="KW-0472">Membrane</keyword>
<feature type="transmembrane region" description="Helical" evidence="7">
    <location>
        <begin position="182"/>
        <end position="204"/>
    </location>
</feature>
<keyword evidence="7" id="KW-0812">Transmembrane</keyword>
<evidence type="ECO:0000256" key="3">
    <source>
        <dbReference type="ARBA" id="ARBA00016116"/>
    </source>
</evidence>
<dbReference type="Pfam" id="PF13631">
    <property type="entry name" value="Cytochrom_B_N_2"/>
    <property type="match status" value="1"/>
</dbReference>
<dbReference type="Proteomes" id="UP001607069">
    <property type="component" value="Unassembled WGS sequence"/>
</dbReference>
<feature type="transmembrane region" description="Helical" evidence="7">
    <location>
        <begin position="381"/>
        <end position="399"/>
    </location>
</feature>
<feature type="transmembrane region" description="Helical" evidence="7">
    <location>
        <begin position="150"/>
        <end position="170"/>
    </location>
</feature>
<dbReference type="InterPro" id="IPR016174">
    <property type="entry name" value="Di-haem_cyt_TM"/>
</dbReference>
<feature type="domain" description="Cytochrome b/b6 N-terminal region profile" evidence="8">
    <location>
        <begin position="21"/>
        <end position="247"/>
    </location>
</feature>
<evidence type="ECO:0000256" key="5">
    <source>
        <dbReference type="ARBA" id="ARBA00029568"/>
    </source>
</evidence>
<evidence type="ECO:0000256" key="4">
    <source>
        <dbReference type="ARBA" id="ARBA00029351"/>
    </source>
</evidence>
<accession>A0ABW7HU43</accession>
<evidence type="ECO:0000313" key="10">
    <source>
        <dbReference type="Proteomes" id="UP001607069"/>
    </source>
</evidence>
<keyword evidence="7" id="KW-1133">Transmembrane helix</keyword>
<dbReference type="InterPro" id="IPR027387">
    <property type="entry name" value="Cytb/b6-like_sf"/>
</dbReference>
<feature type="transmembrane region" description="Helical" evidence="7">
    <location>
        <begin position="269"/>
        <end position="289"/>
    </location>
</feature>
<dbReference type="PANTHER" id="PTHR19271">
    <property type="entry name" value="CYTOCHROME B"/>
    <property type="match status" value="1"/>
</dbReference>
<comment type="caution">
    <text evidence="9">The sequence shown here is derived from an EMBL/GenBank/DDBJ whole genome shotgun (WGS) entry which is preliminary data.</text>
</comment>
<dbReference type="EC" id="7.1.1.8" evidence="2"/>
<name>A0ABW7HU43_9ACTN</name>
<feature type="transmembrane region" description="Helical" evidence="7">
    <location>
        <begin position="419"/>
        <end position="436"/>
    </location>
</feature>
<dbReference type="PANTHER" id="PTHR19271:SF16">
    <property type="entry name" value="CYTOCHROME B"/>
    <property type="match status" value="1"/>
</dbReference>
<dbReference type="EMBL" id="JBIHMK010000048">
    <property type="protein sequence ID" value="MFH0249399.1"/>
    <property type="molecule type" value="Genomic_DNA"/>
</dbReference>
<evidence type="ECO:0000313" key="9">
    <source>
        <dbReference type="EMBL" id="MFH0249399.1"/>
    </source>
</evidence>
<comment type="catalytic activity">
    <reaction evidence="4">
        <text>a quinol + 2 Fe(III)-[cytochrome c](out) = a quinone + 2 Fe(II)-[cytochrome c](out) + 2 H(+)(out)</text>
        <dbReference type="Rhea" id="RHEA:11484"/>
        <dbReference type="Rhea" id="RHEA-COMP:10350"/>
        <dbReference type="Rhea" id="RHEA-COMP:14399"/>
        <dbReference type="ChEBI" id="CHEBI:15378"/>
        <dbReference type="ChEBI" id="CHEBI:24646"/>
        <dbReference type="ChEBI" id="CHEBI:29033"/>
        <dbReference type="ChEBI" id="CHEBI:29034"/>
        <dbReference type="ChEBI" id="CHEBI:132124"/>
        <dbReference type="EC" id="7.1.1.8"/>
    </reaction>
</comment>
<feature type="transmembrane region" description="Helical" evidence="7">
    <location>
        <begin position="54"/>
        <end position="73"/>
    </location>
</feature>
<evidence type="ECO:0000259" key="8">
    <source>
        <dbReference type="PROSITE" id="PS51002"/>
    </source>
</evidence>
<feature type="transmembrane region" description="Helical" evidence="7">
    <location>
        <begin position="340"/>
        <end position="360"/>
    </location>
</feature>
<feature type="transmembrane region" description="Helical" evidence="7">
    <location>
        <begin position="119"/>
        <end position="138"/>
    </location>
</feature>
<feature type="transmembrane region" description="Helical" evidence="7">
    <location>
        <begin position="216"/>
        <end position="240"/>
    </location>
</feature>
<evidence type="ECO:0000256" key="1">
    <source>
        <dbReference type="ARBA" id="ARBA00001971"/>
    </source>
</evidence>
<feature type="region of interest" description="Disordered" evidence="6">
    <location>
        <begin position="518"/>
        <end position="543"/>
    </location>
</feature>
<evidence type="ECO:0000256" key="2">
    <source>
        <dbReference type="ARBA" id="ARBA00012951"/>
    </source>
</evidence>
<sequence length="543" mass="60225">MLLSGRRARWRNEAQEAARHGYRTLDRRLPVSEAARELLRKAFPDHWSFLLGELALYSFAVLLLTGVYLTLFFEPSMAQTVYTGSYAPLRGTPMSQAYASALDISFDVRGGLLMRQTHHWAALVFLASIAVHMLRIFFTGAFRRPREANWMVGVTLFLLATVEGFSGYSLPDDLLSGTGLRITEGIMLSVPVIGTYLAFFAFGGEYPGEDVIPRLYSLHILLVPGLLVGLIVLHLFLIVYHKHTQWASPGRTNRNVAGKPFFPQYAAKSAGLFFAVAGVLVLAGGLVQINPVWAYGPYRPDKVSFGSQPDWYVGFLEGSLRLMPGAETTVAGHTVAWNPLVPALLLPAAMFLALYAYPFFERWITHDPGEHHLCDRPRDHPVRTGLGAAGITFYAVLLAAGGQDVLSHTLRIPLEGLVWFLRVALFLAPVLVFAVTKRLCLALRERDAERLAEGEPTGQVRQSVEGGFQPSHRQLSPHERGVLRARARQVPRPLEPGPRGRRARRVRAALSRWYYRDAARMPMPGPPGDSGDPGELERAGTRE</sequence>
<dbReference type="InterPro" id="IPR005797">
    <property type="entry name" value="Cyt_b/b6_N"/>
</dbReference>
<keyword evidence="10" id="KW-1185">Reference proteome</keyword>
<evidence type="ECO:0000256" key="6">
    <source>
        <dbReference type="SAM" id="MobiDB-lite"/>
    </source>
</evidence>
<organism evidence="9 10">
    <name type="scientific">Streptomyces chitinivorans</name>
    <dbReference type="NCBI Taxonomy" id="1257027"/>
    <lineage>
        <taxon>Bacteria</taxon>
        <taxon>Bacillati</taxon>
        <taxon>Actinomycetota</taxon>
        <taxon>Actinomycetes</taxon>
        <taxon>Kitasatosporales</taxon>
        <taxon>Streptomycetaceae</taxon>
        <taxon>Streptomyces</taxon>
    </lineage>
</organism>
<evidence type="ECO:0000256" key="7">
    <source>
        <dbReference type="SAM" id="Phobius"/>
    </source>
</evidence>